<organism evidence="2 3">
    <name type="scientific">Proteus cibi</name>
    <dbReference type="NCBI Taxonomy" id="2050966"/>
    <lineage>
        <taxon>Bacteria</taxon>
        <taxon>Pseudomonadati</taxon>
        <taxon>Pseudomonadota</taxon>
        <taxon>Gammaproteobacteria</taxon>
        <taxon>Enterobacterales</taxon>
        <taxon>Morganellaceae</taxon>
        <taxon>Proteus</taxon>
    </lineage>
</organism>
<keyword evidence="3" id="KW-1185">Reference proteome</keyword>
<feature type="coiled-coil region" evidence="1">
    <location>
        <begin position="75"/>
        <end position="109"/>
    </location>
</feature>
<protein>
    <recommendedName>
        <fullName evidence="4">Type III secretion system protein</fullName>
    </recommendedName>
</protein>
<gene>
    <name evidence="2" type="ORF">NA736_08935</name>
</gene>
<sequence length="436" mass="50425">MNKVISDSVRLTQIIYNDEIHFKNNESQLNTLMPKSLQKFKYKLQLLSLMSKKENSAVQKDVSNKKEISEAIDKKEQLSTKKNTKNESIKKEKDELKTDSDEFKNLEGLLLNQQILQPAIPLHLKKQLISQGIDIEANGLICTMGDINEKSRSVEIKKGLSTLDSHIKNKKININQQTEWVVDNQSDKKENINKTLKNSTLPLPKNNEFEYKIESNNKNESIDDNKKIHISDLISKKYLNSVDKINDKLIDRERHRDSIKEESKSTTIVENKQLPLNNKLRQHNSHISLDSDFKKEIKNRVPEQLPDPVLINTNMPLADAVKSPLTPQPETSFSSKQLLDLPTWNILHKTDALFSKPNNITYVFKRWGNDNHQIQIRFALENQIQLIASTGRVYQASFENLNQYQGRSTLSLENSEKNSYRHINSIDADKHKEEEY</sequence>
<proteinExistence type="predicted"/>
<accession>A0ABU6EDL5</accession>
<evidence type="ECO:0000313" key="3">
    <source>
        <dbReference type="Proteomes" id="UP001332939"/>
    </source>
</evidence>
<evidence type="ECO:0008006" key="4">
    <source>
        <dbReference type="Google" id="ProtNLM"/>
    </source>
</evidence>
<comment type="caution">
    <text evidence="2">The sequence shown here is derived from an EMBL/GenBank/DDBJ whole genome shotgun (WGS) entry which is preliminary data.</text>
</comment>
<reference evidence="2 3" key="1">
    <citation type="submission" date="2022-05" db="EMBL/GenBank/DDBJ databases">
        <title>Whole genome sequences of Escherichia coli of fish isolates collected from Assam, India.</title>
        <authorList>
            <person name="Sudha S."/>
            <person name="Muneeb K.H."/>
            <person name="Rakshit O."/>
            <person name="Mendem S.K."/>
            <person name="Raisen C."/>
            <person name="Holmes M.A."/>
            <person name="Shome B.R."/>
            <person name="Sivaraman G.K."/>
        </authorList>
    </citation>
    <scope>NUCLEOTIDE SEQUENCE [LARGE SCALE GENOMIC DNA]</scope>
    <source>
        <strain evidence="2 3">278</strain>
    </source>
</reference>
<keyword evidence="1" id="KW-0175">Coiled coil</keyword>
<evidence type="ECO:0000256" key="1">
    <source>
        <dbReference type="SAM" id="Coils"/>
    </source>
</evidence>
<dbReference type="RefSeq" id="WP_325934514.1">
    <property type="nucleotide sequence ID" value="NZ_JAMZOO010000002.1"/>
</dbReference>
<dbReference type="Proteomes" id="UP001332939">
    <property type="component" value="Unassembled WGS sequence"/>
</dbReference>
<name>A0ABU6EDL5_9GAMM</name>
<evidence type="ECO:0000313" key="2">
    <source>
        <dbReference type="EMBL" id="MEB6857151.1"/>
    </source>
</evidence>
<dbReference type="EMBL" id="JAMZOO010000002">
    <property type="protein sequence ID" value="MEB6857151.1"/>
    <property type="molecule type" value="Genomic_DNA"/>
</dbReference>